<dbReference type="RefSeq" id="WP_111842952.1">
    <property type="nucleotide sequence ID" value="NZ_UEGI01000001.1"/>
</dbReference>
<feature type="transmembrane region" description="Helical" evidence="1">
    <location>
        <begin position="139"/>
        <end position="167"/>
    </location>
</feature>
<feature type="transmembrane region" description="Helical" evidence="1">
    <location>
        <begin position="206"/>
        <end position="222"/>
    </location>
</feature>
<accession>A0A5C6Z5S5</accession>
<proteinExistence type="predicted"/>
<dbReference type="OrthoDB" id="5189031at2"/>
<comment type="caution">
    <text evidence="2">The sequence shown here is derived from an EMBL/GenBank/DDBJ whole genome shotgun (WGS) entry which is preliminary data.</text>
</comment>
<gene>
    <name evidence="2" type="ORF">ESU54_01105</name>
</gene>
<dbReference type="InterPro" id="IPR038330">
    <property type="entry name" value="TspO/MBR-related_sf"/>
</dbReference>
<organism evidence="2 3">
    <name type="scientific">Aequorivita antarctica</name>
    <dbReference type="NCBI Taxonomy" id="153266"/>
    <lineage>
        <taxon>Bacteria</taxon>
        <taxon>Pseudomonadati</taxon>
        <taxon>Bacteroidota</taxon>
        <taxon>Flavobacteriia</taxon>
        <taxon>Flavobacteriales</taxon>
        <taxon>Flavobacteriaceae</taxon>
        <taxon>Aequorivita</taxon>
    </lineage>
</organism>
<dbReference type="EMBL" id="VORT01000001">
    <property type="protein sequence ID" value="TXD74822.1"/>
    <property type="molecule type" value="Genomic_DNA"/>
</dbReference>
<keyword evidence="3" id="KW-1185">Reference proteome</keyword>
<evidence type="ECO:0000313" key="2">
    <source>
        <dbReference type="EMBL" id="TXD74822.1"/>
    </source>
</evidence>
<sequence length="265" mass="29908">MKKTLQIANIIAFVATVFVNYLSNTGAINGTTIGEISNSSKNLFTPAGYAFSIWGLIYLMLLGFVIYQSRSLFTKVRDDAFVLQTGWWFVLSCFANIMWIIFWLNGLMEYSILAIFVLLFSLLKIVMKNRMELWDAQISVIAFLWWPFVFYSGWVTVASIANVAAYLTSIEWNAWGYSQVSWAVVMIVIAGIINLVVTWKRNMREFALVGVWALAAIAVANWEVSQTVAFAAITVAAVLFVSSSYHAFKNRATSPAEKCKEYLNR</sequence>
<keyword evidence="1" id="KW-0812">Transmembrane</keyword>
<feature type="transmembrane region" description="Helical" evidence="1">
    <location>
        <begin position="87"/>
        <end position="104"/>
    </location>
</feature>
<dbReference type="PANTHER" id="PTHR33802">
    <property type="entry name" value="SI:CH211-161H7.5-RELATED"/>
    <property type="match status" value="1"/>
</dbReference>
<feature type="transmembrane region" description="Helical" evidence="1">
    <location>
        <begin position="43"/>
        <end position="67"/>
    </location>
</feature>
<dbReference type="PANTHER" id="PTHR33802:SF1">
    <property type="entry name" value="XK-RELATED PROTEIN"/>
    <property type="match status" value="1"/>
</dbReference>
<protein>
    <submittedName>
        <fullName evidence="2">Tryptophan-rich sensory protein</fullName>
    </submittedName>
</protein>
<feature type="transmembrane region" description="Helical" evidence="1">
    <location>
        <begin position="110"/>
        <end position="127"/>
    </location>
</feature>
<feature type="transmembrane region" description="Helical" evidence="1">
    <location>
        <begin position="7"/>
        <end position="23"/>
    </location>
</feature>
<evidence type="ECO:0000256" key="1">
    <source>
        <dbReference type="SAM" id="Phobius"/>
    </source>
</evidence>
<dbReference type="Proteomes" id="UP000321497">
    <property type="component" value="Unassembled WGS sequence"/>
</dbReference>
<reference evidence="2 3" key="1">
    <citation type="submission" date="2019-08" db="EMBL/GenBank/DDBJ databases">
        <title>Genome of Aequorivita antarctica SW49 (type strain).</title>
        <authorList>
            <person name="Bowman J.P."/>
        </authorList>
    </citation>
    <scope>NUCLEOTIDE SEQUENCE [LARGE SCALE GENOMIC DNA]</scope>
    <source>
        <strain evidence="2 3">SW49</strain>
    </source>
</reference>
<dbReference type="AlphaFoldDB" id="A0A5C6Z5S5"/>
<keyword evidence="1" id="KW-1133">Transmembrane helix</keyword>
<keyword evidence="1" id="KW-0472">Membrane</keyword>
<dbReference type="Gene3D" id="1.20.1260.100">
    <property type="entry name" value="TspO/MBR protein"/>
    <property type="match status" value="1"/>
</dbReference>
<feature type="transmembrane region" description="Helical" evidence="1">
    <location>
        <begin position="179"/>
        <end position="199"/>
    </location>
</feature>
<evidence type="ECO:0000313" key="3">
    <source>
        <dbReference type="Proteomes" id="UP000321497"/>
    </source>
</evidence>
<name>A0A5C6Z5S5_9FLAO</name>
<feature type="transmembrane region" description="Helical" evidence="1">
    <location>
        <begin position="228"/>
        <end position="248"/>
    </location>
</feature>